<dbReference type="InterPro" id="IPR012978">
    <property type="entry name" value="HEAT_RRP12"/>
</dbReference>
<evidence type="ECO:0000259" key="4">
    <source>
        <dbReference type="Pfam" id="PF25772"/>
    </source>
</evidence>
<accession>W1P6N2</accession>
<feature type="compositionally biased region" description="Acidic residues" evidence="2">
    <location>
        <begin position="1016"/>
        <end position="1026"/>
    </location>
</feature>
<dbReference type="AlphaFoldDB" id="W1P6N2"/>
<proteinExistence type="inferred from homology"/>
<feature type="region of interest" description="Disordered" evidence="2">
    <location>
        <begin position="1241"/>
        <end position="1262"/>
    </location>
</feature>
<dbReference type="OMA" id="PDQMKHR"/>
<dbReference type="GO" id="GO:0003723">
    <property type="term" value="F:RNA binding"/>
    <property type="evidence" value="ECO:0000318"/>
    <property type="project" value="GO_Central"/>
</dbReference>
<dbReference type="Gramene" id="ERN05542">
    <property type="protein sequence ID" value="ERN05542"/>
    <property type="gene ID" value="AMTR_s00007p00264760"/>
</dbReference>
<feature type="domain" description="RRP12 HEAT" evidence="3">
    <location>
        <begin position="308"/>
        <end position="618"/>
    </location>
</feature>
<dbReference type="HOGENOM" id="CLU_003753_2_1_1"/>
<keyword evidence="6" id="KW-1185">Reference proteome</keyword>
<evidence type="ECO:0000313" key="6">
    <source>
        <dbReference type="Proteomes" id="UP000017836"/>
    </source>
</evidence>
<evidence type="ECO:0000259" key="3">
    <source>
        <dbReference type="Pfam" id="PF08161"/>
    </source>
</evidence>
<dbReference type="InterPro" id="IPR057860">
    <property type="entry name" value="HEAT_RRP12_N"/>
</dbReference>
<dbReference type="GO" id="GO:0005730">
    <property type="term" value="C:nucleolus"/>
    <property type="evidence" value="ECO:0000318"/>
    <property type="project" value="GO_Central"/>
</dbReference>
<dbReference type="PANTHER" id="PTHR48445">
    <property type="entry name" value="OS02G0782100 PROTEIN"/>
    <property type="match status" value="1"/>
</dbReference>
<reference evidence="6" key="1">
    <citation type="journal article" date="2013" name="Science">
        <title>The Amborella genome and the evolution of flowering plants.</title>
        <authorList>
            <consortium name="Amborella Genome Project"/>
        </authorList>
    </citation>
    <scope>NUCLEOTIDE SEQUENCE [LARGE SCALE GENOMIC DNA]</scope>
</reference>
<dbReference type="InterPro" id="IPR016024">
    <property type="entry name" value="ARM-type_fold"/>
</dbReference>
<evidence type="ECO:0000256" key="2">
    <source>
        <dbReference type="SAM" id="MobiDB-lite"/>
    </source>
</evidence>
<dbReference type="STRING" id="13333.W1P6N2"/>
<comment type="similarity">
    <text evidence="1">Belongs to the RRP12 family.</text>
</comment>
<dbReference type="InterPro" id="IPR011989">
    <property type="entry name" value="ARM-like"/>
</dbReference>
<name>W1P6N2_AMBTC</name>
<gene>
    <name evidence="5" type="ORF">AMTR_s00007p00264760</name>
</gene>
<feature type="compositionally biased region" description="Basic and acidic residues" evidence="2">
    <location>
        <begin position="1164"/>
        <end position="1187"/>
    </location>
</feature>
<protein>
    <submittedName>
        <fullName evidence="5">Uncharacterized protein</fullName>
    </submittedName>
</protein>
<dbReference type="Gene3D" id="1.25.10.10">
    <property type="entry name" value="Leucine-rich Repeat Variant"/>
    <property type="match status" value="1"/>
</dbReference>
<dbReference type="PANTHER" id="PTHR48445:SF1">
    <property type="entry name" value="OS02G0782100 PROTEIN"/>
    <property type="match status" value="1"/>
</dbReference>
<dbReference type="EMBL" id="KI394011">
    <property type="protein sequence ID" value="ERN05542.1"/>
    <property type="molecule type" value="Genomic_DNA"/>
</dbReference>
<feature type="compositionally biased region" description="Basic residues" evidence="2">
    <location>
        <begin position="1246"/>
        <end position="1262"/>
    </location>
</feature>
<dbReference type="SUPFAM" id="SSF48371">
    <property type="entry name" value="ARM repeat"/>
    <property type="match status" value="1"/>
</dbReference>
<feature type="domain" description="RRP12 N-terminal HEAT" evidence="4">
    <location>
        <begin position="1"/>
        <end position="240"/>
    </location>
</feature>
<dbReference type="Proteomes" id="UP000017836">
    <property type="component" value="Unassembled WGS sequence"/>
</dbReference>
<evidence type="ECO:0000256" key="1">
    <source>
        <dbReference type="ARBA" id="ARBA00007690"/>
    </source>
</evidence>
<feature type="compositionally biased region" description="Low complexity" evidence="2">
    <location>
        <begin position="1041"/>
        <end position="1051"/>
    </location>
</feature>
<dbReference type="Pfam" id="PF25772">
    <property type="entry name" value="HEAT_RRP12_N"/>
    <property type="match status" value="1"/>
</dbReference>
<dbReference type="Pfam" id="PF08161">
    <property type="entry name" value="RRP12_HEAT"/>
    <property type="match status" value="1"/>
</dbReference>
<feature type="compositionally biased region" description="Low complexity" evidence="2">
    <location>
        <begin position="1137"/>
        <end position="1149"/>
    </location>
</feature>
<feature type="region of interest" description="Disordered" evidence="2">
    <location>
        <begin position="1015"/>
        <end position="1074"/>
    </location>
</feature>
<evidence type="ECO:0000313" key="5">
    <source>
        <dbReference type="EMBL" id="ERN05542.1"/>
    </source>
</evidence>
<feature type="compositionally biased region" description="Basic and acidic residues" evidence="2">
    <location>
        <begin position="1119"/>
        <end position="1129"/>
    </location>
</feature>
<dbReference type="eggNOG" id="KOG1248">
    <property type="taxonomic scope" value="Eukaryota"/>
</dbReference>
<sequence length="1262" mass="139733">MAQELQDQNIPRNPTAYFAATISSLDKLSIDPMVGSNDPVSASLLIFLEMILPRVSSAILRSKGVASMETIRKVVGKPGVSVGAMNAGLKCISHLIVVGDKFQWQIIVPYYGFLLSHIIDRVQKVRKRARTCLQEVLHGFQGSSLLVPASEAITSLFERYLLLAGASNPAVQSVTDGPTEGGAMEVLYILEALKYCLPLTSTKCTSQILKYLKPLFDIGQPIVTRHLMDILRTLCSSPTSSLAPDALLVLICLLASSVSADEKSADEMTATSHLLLIGMEKVYALDRDLCVVKLPAIFSALAEILACEHEEAVFGATKALKSLISTCIDESLIKQATDQIKPTLSGGLRRSGPTILEKVCATVESLLGYQYNAVWDMAFQVVSAMFDKLGESSSFLMRESIKSLADIQQLDDEYMAFRKQLQKCVGSAIAAMGPQNFLSHLPLNLDVEDLSLANVWLIPILKQHIVGARLSFFTSHILGLVTSLKQRAKVFENEGRIVASRTAEALVYRLWSLLPAYCNYPVDTADSFKGLAKSLNDALYKESELHGIICSGLQILIQQNKRVLAETRDLSADGNPQDVSISIQKARACYTPLVAENNLRALSSFSQHFFSVLFGIFVKCSTDSGGSLQSTIAEFASISDKMVVRQFFTMTMQRLLKLTQEAVQLEQPSESNSMQIDGSRNGDALASERGHLLDLAISLLPGLDAEGINLLFISIKPAMEKEEGLVQKKAYKVLSIILKEHGEFLQTKLDDICKLLVEVMPMCHFSAKRHRLDCLYYFILNVSKDTPEQRRDINSAFLTEIILALKEANKKTRNRAYDLLVKIGHTYGDVDQGGSDENLHQLFNTIIGFVAGESPHMKSAGVKGLARLAYEFSDLVASASHLLPSVFILLRQKNREINKANLGLMKVLVAKLQADRLHTHLKSMVENLLQWQDDTKNHFKAKVKHLLEMLVRKCGLDAVKAVMPEEHMKLLTNIRKIKERKDRKIAAKSEGTKSVYSRASTARLSRWSHTNIFSDVGDEDGGDSDDSLGAGTSTRRSKDASVSFSRSSLVTSKKRTRETNKQLPGDLLDHGESEPLDLLDRRKTRSALRASQPHQLRPQEIDENIEIAPDGRLIITTIKESKRNKQRDSDSDDENNKSLTLKSKNSSSSRGTPSIGFRQNKRQKTSDSGRAYKGDEYASKKASGDLKKKGKLEPYAYWPLDRKMLNTREEKRAVARKGLANVMRLSKKLEGRSVSSALSVRGVGGLKRKQKAHKGKGRFKKK</sequence>
<organism evidence="5 6">
    <name type="scientific">Amborella trichopoda</name>
    <dbReference type="NCBI Taxonomy" id="13333"/>
    <lineage>
        <taxon>Eukaryota</taxon>
        <taxon>Viridiplantae</taxon>
        <taxon>Streptophyta</taxon>
        <taxon>Embryophyta</taxon>
        <taxon>Tracheophyta</taxon>
        <taxon>Spermatophyta</taxon>
        <taxon>Magnoliopsida</taxon>
        <taxon>Amborellales</taxon>
        <taxon>Amborellaceae</taxon>
        <taxon>Amborella</taxon>
    </lineage>
</organism>
<feature type="region of interest" description="Disordered" evidence="2">
    <location>
        <begin position="1117"/>
        <end position="1188"/>
    </location>
</feature>